<name>A0AAD9UW81_ACRCE</name>
<dbReference type="EMBL" id="JARQWQ010000092">
    <property type="protein sequence ID" value="KAK2551885.1"/>
    <property type="molecule type" value="Genomic_DNA"/>
</dbReference>
<evidence type="ECO:0000313" key="2">
    <source>
        <dbReference type="Proteomes" id="UP001249851"/>
    </source>
</evidence>
<sequence length="195" mass="22156">MEQIQTQLHNEVALWKLRFVRGICTEESRQQFYFLLEQFSIMSEMLDTVIESESKIFINTNDKEIQQRGEIFTDTKELAMGNQFDDSKSTETTVIEGAECGQNSITTANDKALLKRRRFFAKVQDRNVKLLSFVLKEVAECRSIVEANDHGVAENSTSTFDHNSVLKSTSVSVEPITDQHVQGLAKETIVVLSSR</sequence>
<dbReference type="Proteomes" id="UP001249851">
    <property type="component" value="Unassembled WGS sequence"/>
</dbReference>
<evidence type="ECO:0000313" key="1">
    <source>
        <dbReference type="EMBL" id="KAK2551885.1"/>
    </source>
</evidence>
<comment type="caution">
    <text evidence="1">The sequence shown here is derived from an EMBL/GenBank/DDBJ whole genome shotgun (WGS) entry which is preliminary data.</text>
</comment>
<protein>
    <submittedName>
        <fullName evidence="1">Uncharacterized protein</fullName>
    </submittedName>
</protein>
<dbReference type="AlphaFoldDB" id="A0AAD9UW81"/>
<organism evidence="1 2">
    <name type="scientific">Acropora cervicornis</name>
    <name type="common">Staghorn coral</name>
    <dbReference type="NCBI Taxonomy" id="6130"/>
    <lineage>
        <taxon>Eukaryota</taxon>
        <taxon>Metazoa</taxon>
        <taxon>Cnidaria</taxon>
        <taxon>Anthozoa</taxon>
        <taxon>Hexacorallia</taxon>
        <taxon>Scleractinia</taxon>
        <taxon>Astrocoeniina</taxon>
        <taxon>Acroporidae</taxon>
        <taxon>Acropora</taxon>
    </lineage>
</organism>
<reference evidence="1" key="1">
    <citation type="journal article" date="2023" name="G3 (Bethesda)">
        <title>Whole genome assembly and annotation of the endangered Caribbean coral Acropora cervicornis.</title>
        <authorList>
            <person name="Selwyn J.D."/>
            <person name="Vollmer S.V."/>
        </authorList>
    </citation>
    <scope>NUCLEOTIDE SEQUENCE</scope>
    <source>
        <strain evidence="1">K2</strain>
    </source>
</reference>
<reference evidence="1" key="2">
    <citation type="journal article" date="2023" name="Science">
        <title>Genomic signatures of disease resistance in endangered staghorn corals.</title>
        <authorList>
            <person name="Vollmer S.V."/>
            <person name="Selwyn J.D."/>
            <person name="Despard B.A."/>
            <person name="Roesel C.L."/>
        </authorList>
    </citation>
    <scope>NUCLEOTIDE SEQUENCE</scope>
    <source>
        <strain evidence="1">K2</strain>
    </source>
</reference>
<accession>A0AAD9UW81</accession>
<keyword evidence="2" id="KW-1185">Reference proteome</keyword>
<proteinExistence type="predicted"/>
<gene>
    <name evidence="1" type="ORF">P5673_027126</name>
</gene>